<keyword evidence="10" id="KW-0539">Nucleus</keyword>
<dbReference type="CDD" id="cd22911">
    <property type="entry name" value="HFD_H3"/>
    <property type="match status" value="1"/>
</dbReference>
<dbReference type="Proteomes" id="UP001165080">
    <property type="component" value="Unassembled WGS sequence"/>
</dbReference>
<evidence type="ECO:0000256" key="7">
    <source>
        <dbReference type="ARBA" id="ARBA00022481"/>
    </source>
</evidence>
<evidence type="ECO:0000256" key="3">
    <source>
        <dbReference type="ARBA" id="ARBA00004286"/>
    </source>
</evidence>
<reference evidence="13 14" key="1">
    <citation type="journal article" date="2023" name="Commun. Biol.">
        <title>Reorganization of the ancestral sex-determining regions during the evolution of trioecy in Pleodorina starrii.</title>
        <authorList>
            <person name="Takahashi K."/>
            <person name="Suzuki S."/>
            <person name="Kawai-Toyooka H."/>
            <person name="Yamamoto K."/>
            <person name="Hamaji T."/>
            <person name="Ootsuki R."/>
            <person name="Yamaguchi H."/>
            <person name="Kawachi M."/>
            <person name="Higashiyama T."/>
            <person name="Nozaki H."/>
        </authorList>
    </citation>
    <scope>NUCLEOTIDE SEQUENCE [LARGE SCALE GENOMIC DNA]</scope>
    <source>
        <strain evidence="13 14">NIES-4479</strain>
    </source>
</reference>
<evidence type="ECO:0000256" key="10">
    <source>
        <dbReference type="ARBA" id="ARBA00023242"/>
    </source>
</evidence>
<comment type="caution">
    <text evidence="13">The sequence shown here is derived from an EMBL/GenBank/DDBJ whole genome shotgun (WGS) entry which is preliminary data.</text>
</comment>
<keyword evidence="14" id="KW-1185">Reference proteome</keyword>
<dbReference type="GO" id="GO:0000786">
    <property type="term" value="C:nucleosome"/>
    <property type="evidence" value="ECO:0007669"/>
    <property type="project" value="UniProtKB-KW"/>
</dbReference>
<comment type="similarity">
    <text evidence="4">Belongs to the histone H3 family.</text>
</comment>
<accession>A0A9W6EWF6</accession>
<dbReference type="GO" id="GO:0046982">
    <property type="term" value="F:protein heterodimerization activity"/>
    <property type="evidence" value="ECO:0007669"/>
    <property type="project" value="InterPro"/>
</dbReference>
<dbReference type="PRINTS" id="PR00622">
    <property type="entry name" value="HISTONEH3"/>
</dbReference>
<evidence type="ECO:0000256" key="8">
    <source>
        <dbReference type="ARBA" id="ARBA00022990"/>
    </source>
</evidence>
<comment type="subcellular location">
    <subcellularLocation>
        <location evidence="3">Chromosome</location>
    </subcellularLocation>
    <subcellularLocation>
        <location evidence="2">Nucleus</location>
    </subcellularLocation>
</comment>
<dbReference type="SUPFAM" id="SSF47113">
    <property type="entry name" value="Histone-fold"/>
    <property type="match status" value="1"/>
</dbReference>
<evidence type="ECO:0000313" key="14">
    <source>
        <dbReference type="Proteomes" id="UP001165080"/>
    </source>
</evidence>
<organism evidence="13 14">
    <name type="scientific">Pleodorina starrii</name>
    <dbReference type="NCBI Taxonomy" id="330485"/>
    <lineage>
        <taxon>Eukaryota</taxon>
        <taxon>Viridiplantae</taxon>
        <taxon>Chlorophyta</taxon>
        <taxon>core chlorophytes</taxon>
        <taxon>Chlorophyceae</taxon>
        <taxon>CS clade</taxon>
        <taxon>Chlamydomonadales</taxon>
        <taxon>Volvocaceae</taxon>
        <taxon>Pleodorina</taxon>
    </lineage>
</organism>
<name>A0A9W6EWF6_9CHLO</name>
<dbReference type="InterPro" id="IPR000164">
    <property type="entry name" value="Histone_H3/CENP-A"/>
</dbReference>
<evidence type="ECO:0000256" key="11">
    <source>
        <dbReference type="ARBA" id="ARBA00023269"/>
    </source>
</evidence>
<keyword evidence="11" id="KW-0544">Nucleosome core</keyword>
<evidence type="ECO:0000256" key="6">
    <source>
        <dbReference type="ARBA" id="ARBA00022454"/>
    </source>
</evidence>
<evidence type="ECO:0000256" key="1">
    <source>
        <dbReference type="ARBA" id="ARBA00002001"/>
    </source>
</evidence>
<gene>
    <name evidence="13" type="primary">PLEST000573</name>
    <name evidence="13" type="ORF">PLESTB_000032000</name>
</gene>
<comment type="function">
    <text evidence="1">Core component of nucleosome. Nucleosomes wrap and compact DNA into chromatin, limiting DNA accessibility to the cellular machineries which require DNA as a template. Histones thereby play a central role in transcription regulation, DNA repair, DNA replication and chromosomal stability. DNA accessibility is regulated via a complex set of post-translational modifications of histones, also called histone code, and nucleosome remodeling.</text>
</comment>
<protein>
    <submittedName>
        <fullName evidence="13">Histone H3 type 1</fullName>
    </submittedName>
</protein>
<dbReference type="InterPro" id="IPR009072">
    <property type="entry name" value="Histone-fold"/>
</dbReference>
<evidence type="ECO:0000256" key="5">
    <source>
        <dbReference type="ARBA" id="ARBA00011538"/>
    </source>
</evidence>
<evidence type="ECO:0000313" key="13">
    <source>
        <dbReference type="EMBL" id="GLC47847.1"/>
    </source>
</evidence>
<dbReference type="OrthoDB" id="652632at2759"/>
<dbReference type="Pfam" id="PF00125">
    <property type="entry name" value="Histone"/>
    <property type="match status" value="1"/>
</dbReference>
<sequence>MARTKQTARRFIGFRAPRKQQLATQAAGETPSTGGIKKPHRYRSASVAIREIRKYQENNELVIRKLAFVRLVQEIIKDVKSDVRFQAEAVKALQEGAESYLVGLFKDAKMCAIHAKRVTTEPQDIQLARRIRGERK</sequence>
<dbReference type="PANTHER" id="PTHR11426">
    <property type="entry name" value="HISTONE H3"/>
    <property type="match status" value="1"/>
</dbReference>
<dbReference type="Gene3D" id="1.10.20.10">
    <property type="entry name" value="Histone, subunit A"/>
    <property type="match status" value="1"/>
</dbReference>
<dbReference type="FunFam" id="1.10.20.10:FF:000096">
    <property type="entry name" value="Histone H3"/>
    <property type="match status" value="1"/>
</dbReference>
<evidence type="ECO:0000256" key="9">
    <source>
        <dbReference type="ARBA" id="ARBA00023125"/>
    </source>
</evidence>
<proteinExistence type="inferred from homology"/>
<dbReference type="SMART" id="SM00428">
    <property type="entry name" value="H3"/>
    <property type="match status" value="1"/>
</dbReference>
<dbReference type="AlphaFoldDB" id="A0A9W6EWF6"/>
<keyword evidence="6" id="KW-0158">Chromosome</keyword>
<dbReference type="EMBL" id="BRXU01000001">
    <property type="protein sequence ID" value="GLC47847.1"/>
    <property type="molecule type" value="Genomic_DNA"/>
</dbReference>
<evidence type="ECO:0000259" key="12">
    <source>
        <dbReference type="Pfam" id="PF00125"/>
    </source>
</evidence>
<dbReference type="InterPro" id="IPR007125">
    <property type="entry name" value="H2A/H2B/H3"/>
</dbReference>
<keyword evidence="9" id="KW-0238">DNA-binding</keyword>
<feature type="domain" description="Core Histone H2A/H2B/H3" evidence="12">
    <location>
        <begin position="46"/>
        <end position="131"/>
    </location>
</feature>
<dbReference type="GO" id="GO:0005634">
    <property type="term" value="C:nucleus"/>
    <property type="evidence" value="ECO:0007669"/>
    <property type="project" value="UniProtKB-SubCell"/>
</dbReference>
<comment type="subunit">
    <text evidence="5">The nucleosome is a histone octamer containing two molecules each of H2A, H2B, H3 and H4 assembled in one H3-H4 heterotetramer and two H2A-H2B heterodimers. The octamer wraps approximately 147 bp of DNA.</text>
</comment>
<dbReference type="GO" id="GO:0030527">
    <property type="term" value="F:structural constituent of chromatin"/>
    <property type="evidence" value="ECO:0007669"/>
    <property type="project" value="InterPro"/>
</dbReference>
<dbReference type="GO" id="GO:0003677">
    <property type="term" value="F:DNA binding"/>
    <property type="evidence" value="ECO:0007669"/>
    <property type="project" value="UniProtKB-KW"/>
</dbReference>
<evidence type="ECO:0000256" key="4">
    <source>
        <dbReference type="ARBA" id="ARBA00010343"/>
    </source>
</evidence>
<keyword evidence="8" id="KW-0007">Acetylation</keyword>
<keyword evidence="7" id="KW-0488">Methylation</keyword>
<evidence type="ECO:0000256" key="2">
    <source>
        <dbReference type="ARBA" id="ARBA00004123"/>
    </source>
</evidence>